<keyword evidence="3" id="KW-0808">Transferase</keyword>
<dbReference type="Gene3D" id="3.40.50.2020">
    <property type="match status" value="1"/>
</dbReference>
<accession>A0A518EXS3</accession>
<organism evidence="3 4">
    <name type="scientific">Saltatorellus ferox</name>
    <dbReference type="NCBI Taxonomy" id="2528018"/>
    <lineage>
        <taxon>Bacteria</taxon>
        <taxon>Pseudomonadati</taxon>
        <taxon>Planctomycetota</taxon>
        <taxon>Planctomycetia</taxon>
        <taxon>Planctomycetia incertae sedis</taxon>
        <taxon>Saltatorellus</taxon>
    </lineage>
</organism>
<dbReference type="InterPro" id="IPR029057">
    <property type="entry name" value="PRTase-like"/>
</dbReference>
<keyword evidence="3" id="KW-0328">Glycosyltransferase</keyword>
<protein>
    <submittedName>
        <fullName evidence="3">Uracil phosphoribosyltransferase</fullName>
    </submittedName>
</protein>
<feature type="compositionally biased region" description="Low complexity" evidence="1">
    <location>
        <begin position="7"/>
        <end position="25"/>
    </location>
</feature>
<keyword evidence="4" id="KW-1185">Reference proteome</keyword>
<dbReference type="GO" id="GO:0016757">
    <property type="term" value="F:glycosyltransferase activity"/>
    <property type="evidence" value="ECO:0007669"/>
    <property type="project" value="UniProtKB-KW"/>
</dbReference>
<dbReference type="RefSeq" id="WP_145202292.1">
    <property type="nucleotide sequence ID" value="NZ_CP036434.1"/>
</dbReference>
<evidence type="ECO:0000313" key="4">
    <source>
        <dbReference type="Proteomes" id="UP000320390"/>
    </source>
</evidence>
<feature type="domain" description="Phosphoribosyltransferase" evidence="2">
    <location>
        <begin position="47"/>
        <end position="247"/>
    </location>
</feature>
<feature type="region of interest" description="Disordered" evidence="1">
    <location>
        <begin position="1"/>
        <end position="25"/>
    </location>
</feature>
<name>A0A518EXS3_9BACT</name>
<evidence type="ECO:0000256" key="1">
    <source>
        <dbReference type="SAM" id="MobiDB-lite"/>
    </source>
</evidence>
<reference evidence="3 4" key="1">
    <citation type="submission" date="2019-02" db="EMBL/GenBank/DDBJ databases">
        <title>Deep-cultivation of Planctomycetes and their phenomic and genomic characterization uncovers novel biology.</title>
        <authorList>
            <person name="Wiegand S."/>
            <person name="Jogler M."/>
            <person name="Boedeker C."/>
            <person name="Pinto D."/>
            <person name="Vollmers J."/>
            <person name="Rivas-Marin E."/>
            <person name="Kohn T."/>
            <person name="Peeters S.H."/>
            <person name="Heuer A."/>
            <person name="Rast P."/>
            <person name="Oberbeckmann S."/>
            <person name="Bunk B."/>
            <person name="Jeske O."/>
            <person name="Meyerdierks A."/>
            <person name="Storesund J.E."/>
            <person name="Kallscheuer N."/>
            <person name="Luecker S."/>
            <person name="Lage O.M."/>
            <person name="Pohl T."/>
            <person name="Merkel B.J."/>
            <person name="Hornburger P."/>
            <person name="Mueller R.-W."/>
            <person name="Bruemmer F."/>
            <person name="Labrenz M."/>
            <person name="Spormann A.M."/>
            <person name="Op den Camp H."/>
            <person name="Overmann J."/>
            <person name="Amann R."/>
            <person name="Jetten M.S.M."/>
            <person name="Mascher T."/>
            <person name="Medema M.H."/>
            <person name="Devos D.P."/>
            <person name="Kaster A.-K."/>
            <person name="Ovreas L."/>
            <person name="Rohde M."/>
            <person name="Galperin M.Y."/>
            <person name="Jogler C."/>
        </authorList>
    </citation>
    <scope>NUCLEOTIDE SEQUENCE [LARGE SCALE GENOMIC DNA]</scope>
    <source>
        <strain evidence="3 4">Poly30</strain>
    </source>
</reference>
<evidence type="ECO:0000313" key="3">
    <source>
        <dbReference type="EMBL" id="QDV08881.1"/>
    </source>
</evidence>
<dbReference type="OrthoDB" id="9781675at2"/>
<dbReference type="SUPFAM" id="SSF53271">
    <property type="entry name" value="PRTase-like"/>
    <property type="match status" value="1"/>
</dbReference>
<dbReference type="AlphaFoldDB" id="A0A518EXS3"/>
<proteinExistence type="predicted"/>
<dbReference type="Proteomes" id="UP000320390">
    <property type="component" value="Chromosome"/>
</dbReference>
<gene>
    <name evidence="3" type="ORF">Poly30_44360</name>
</gene>
<dbReference type="Pfam" id="PF14681">
    <property type="entry name" value="UPRTase"/>
    <property type="match status" value="1"/>
</dbReference>
<sequence>MPDLIPKPRASAAAPGSSGAIGEPAGTTHLYGSRVHIAGDPWTASALAKLSAPTCTHTELVAIVRAVSTRLATAAFAAELPAATTSVRTRMADKHGAALGTWRGDALDPAAMTVVIDVIRGGMIPAQTVFELLTLVLPIESLRLDHLNMQRVPGEDGHVERVELSGSKVGGSIEGATLILPDPMGATGATMVRALEHLFGEYGQPASIVMLPLIVTPEFLRTVLDFDDRVRVYAGRLDRGMSSQEVLAEVPGARWAEESGLDDEDYIVPGAGGVGELLNNSY</sequence>
<evidence type="ECO:0000259" key="2">
    <source>
        <dbReference type="Pfam" id="PF14681"/>
    </source>
</evidence>
<dbReference type="EMBL" id="CP036434">
    <property type="protein sequence ID" value="QDV08881.1"/>
    <property type="molecule type" value="Genomic_DNA"/>
</dbReference>
<dbReference type="CDD" id="cd06223">
    <property type="entry name" value="PRTases_typeI"/>
    <property type="match status" value="1"/>
</dbReference>
<dbReference type="InterPro" id="IPR000836">
    <property type="entry name" value="PRTase_dom"/>
</dbReference>